<evidence type="ECO:0000313" key="7">
    <source>
        <dbReference type="EMBL" id="MFC3266704.1"/>
    </source>
</evidence>
<evidence type="ECO:0000256" key="2">
    <source>
        <dbReference type="ARBA" id="ARBA00022475"/>
    </source>
</evidence>
<evidence type="ECO:0000313" key="8">
    <source>
        <dbReference type="Proteomes" id="UP001595536"/>
    </source>
</evidence>
<dbReference type="Proteomes" id="UP001595536">
    <property type="component" value="Unassembled WGS sequence"/>
</dbReference>
<organism evidence="7 8">
    <name type="scientific">Camelimonas abortus</name>
    <dbReference type="NCBI Taxonomy" id="1017184"/>
    <lineage>
        <taxon>Bacteria</taxon>
        <taxon>Pseudomonadati</taxon>
        <taxon>Pseudomonadota</taxon>
        <taxon>Alphaproteobacteria</taxon>
        <taxon>Hyphomicrobiales</taxon>
        <taxon>Chelatococcaceae</taxon>
        <taxon>Camelimonas</taxon>
    </lineage>
</organism>
<feature type="transmembrane region" description="Helical" evidence="6">
    <location>
        <begin position="307"/>
        <end position="326"/>
    </location>
</feature>
<accession>A0ABV7LGI0</accession>
<dbReference type="EMBL" id="JBHRUV010000051">
    <property type="protein sequence ID" value="MFC3266704.1"/>
    <property type="molecule type" value="Genomic_DNA"/>
</dbReference>
<comment type="subcellular location">
    <subcellularLocation>
        <location evidence="1">Cell membrane</location>
        <topology evidence="1">Multi-pass membrane protein</topology>
    </subcellularLocation>
</comment>
<feature type="transmembrane region" description="Helical" evidence="6">
    <location>
        <begin position="49"/>
        <end position="78"/>
    </location>
</feature>
<dbReference type="PANTHER" id="PTHR33529">
    <property type="entry name" value="SLR0882 PROTEIN-RELATED"/>
    <property type="match status" value="1"/>
</dbReference>
<keyword evidence="3 6" id="KW-0812">Transmembrane</keyword>
<gene>
    <name evidence="7" type="primary">lptF</name>
    <name evidence="7" type="ORF">ACFOEX_10110</name>
</gene>
<evidence type="ECO:0000256" key="1">
    <source>
        <dbReference type="ARBA" id="ARBA00004651"/>
    </source>
</evidence>
<feature type="transmembrane region" description="Helical" evidence="6">
    <location>
        <begin position="7"/>
        <end position="29"/>
    </location>
</feature>
<feature type="transmembrane region" description="Helical" evidence="6">
    <location>
        <begin position="99"/>
        <end position="122"/>
    </location>
</feature>
<evidence type="ECO:0000256" key="6">
    <source>
        <dbReference type="SAM" id="Phobius"/>
    </source>
</evidence>
<dbReference type="InterPro" id="IPR005495">
    <property type="entry name" value="LptG/LptF_permease"/>
</dbReference>
<dbReference type="Pfam" id="PF03739">
    <property type="entry name" value="LptF_LptG"/>
    <property type="match status" value="1"/>
</dbReference>
<name>A0ABV7LGI0_9HYPH</name>
<protein>
    <submittedName>
        <fullName evidence="7">LPS export ABC transporter permease LptF</fullName>
    </submittedName>
</protein>
<evidence type="ECO:0000256" key="5">
    <source>
        <dbReference type="ARBA" id="ARBA00023136"/>
    </source>
</evidence>
<sequence>MTLIERYIFRNVFTGFVSCLLALTLVIWITESLKQMDLLTGKGQTLWVFFSVTLLSLPALVAVIAPVALFIGAVYALNKLNGDSELIVMCAAGVSPGRLLRPFALAALVVALVTGWMTLWLMPNSFQGLRDLVTNIRADFVANIVKPGQFTSLDSGVTFHYRERAGDTLLGIFFQDRREAGKTSVYLAQRGQVVDLDGQSYLVLENGSIQRQDGGAGDSSIVRFDRYAIDLGAFGGEGGEVVYKPRERSTRDLLHPDVNETYYKIHAGRFRAELHDRFAAPLYPVAFVLIAFAALGQARTTRQGRGYAIGMALAAVVAVRVLGFMASSAAVRSPAGVIGIYGAPLLGCAGALAAIFFSEQVNAIAERLDALRARIAARLPAPPLRRA</sequence>
<dbReference type="PANTHER" id="PTHR33529:SF6">
    <property type="entry name" value="YJGP_YJGQ FAMILY PERMEASE"/>
    <property type="match status" value="1"/>
</dbReference>
<keyword evidence="2" id="KW-1003">Cell membrane</keyword>
<evidence type="ECO:0000256" key="3">
    <source>
        <dbReference type="ARBA" id="ARBA00022692"/>
    </source>
</evidence>
<reference evidence="8" key="1">
    <citation type="journal article" date="2019" name="Int. J. Syst. Evol. Microbiol.">
        <title>The Global Catalogue of Microorganisms (GCM) 10K type strain sequencing project: providing services to taxonomists for standard genome sequencing and annotation.</title>
        <authorList>
            <consortium name="The Broad Institute Genomics Platform"/>
            <consortium name="The Broad Institute Genome Sequencing Center for Infectious Disease"/>
            <person name="Wu L."/>
            <person name="Ma J."/>
        </authorList>
    </citation>
    <scope>NUCLEOTIDE SEQUENCE [LARGE SCALE GENOMIC DNA]</scope>
    <source>
        <strain evidence="8">CCM 7941</strain>
    </source>
</reference>
<dbReference type="RefSeq" id="WP_376830405.1">
    <property type="nucleotide sequence ID" value="NZ_JBHLWR010000006.1"/>
</dbReference>
<keyword evidence="8" id="KW-1185">Reference proteome</keyword>
<comment type="caution">
    <text evidence="7">The sequence shown here is derived from an EMBL/GenBank/DDBJ whole genome shotgun (WGS) entry which is preliminary data.</text>
</comment>
<feature type="transmembrane region" description="Helical" evidence="6">
    <location>
        <begin position="338"/>
        <end position="357"/>
    </location>
</feature>
<keyword evidence="4 6" id="KW-1133">Transmembrane helix</keyword>
<evidence type="ECO:0000256" key="4">
    <source>
        <dbReference type="ARBA" id="ARBA00022989"/>
    </source>
</evidence>
<proteinExistence type="predicted"/>
<feature type="transmembrane region" description="Helical" evidence="6">
    <location>
        <begin position="278"/>
        <end position="295"/>
    </location>
</feature>
<dbReference type="InterPro" id="IPR030922">
    <property type="entry name" value="LptF"/>
</dbReference>
<dbReference type="NCBIfam" id="TIGR04407">
    <property type="entry name" value="LptF_YjgP"/>
    <property type="match status" value="1"/>
</dbReference>
<keyword evidence="5 6" id="KW-0472">Membrane</keyword>